<sequence>MIYTLTLNPAADLELQIDEFAFDSVSRANSSRLDCGGKGFNVSRMLNNLGVESIALGFIGGFTGQRLASELGKMNIQCQFTQIAGETRTNVTVVEAGNKRHIKVNEAGPNISPEELSNLVEQVKQNLNAGDWWVLGGSLPKGVSASFYAELITLIENAGAHAVLDTSGEALREGILAQPSLVKPNLEEAQELLGLSSEELTQTQGWTQALLAMGPKNLVVSLGKKGAMIADEHQCAEFTSPTIVEANPIGAGDSMVAGLVWRLSLGESLSQALPYGLACGAASASRQGTDLGSLEQVEQLRKQIN</sequence>
<gene>
    <name evidence="10" type="primary">pfkB</name>
    <name evidence="10" type="ORF">SNR37_002624</name>
</gene>
<dbReference type="PANTHER" id="PTHR46566">
    <property type="entry name" value="1-PHOSPHOFRUCTOKINASE-RELATED"/>
    <property type="match status" value="1"/>
</dbReference>
<comment type="similarity">
    <text evidence="1 7 8">Belongs to the carbohydrate kinase PfkB family.</text>
</comment>
<reference evidence="11" key="1">
    <citation type="submission" date="2023-07" db="EMBL/GenBank/DDBJ databases">
        <title>Draft genome sequence of Agarivorans aestuarii strain ZMCS4, a CAZymes producing bacteria isolated from the marine brown algae Clodostephus spongiosus.</title>
        <authorList>
            <person name="Lorente B."/>
            <person name="Cabral C."/>
            <person name="Frias J."/>
            <person name="Faria J."/>
            <person name="Toubarro D."/>
        </authorList>
    </citation>
    <scope>NUCLEOTIDE SEQUENCE [LARGE SCALE GENOMIC DNA]</scope>
    <source>
        <strain evidence="11">ZMCS4</strain>
    </source>
</reference>
<proteinExistence type="inferred from homology"/>
<keyword evidence="4 8" id="KW-0418">Kinase</keyword>
<dbReference type="RefSeq" id="WP_329774554.1">
    <property type="nucleotide sequence ID" value="NZ_JAYDYW010000004.1"/>
</dbReference>
<dbReference type="PROSITE" id="PS00583">
    <property type="entry name" value="PFKB_KINASES_1"/>
    <property type="match status" value="1"/>
</dbReference>
<dbReference type="InterPro" id="IPR022463">
    <property type="entry name" value="1-PFruKinase"/>
</dbReference>
<comment type="catalytic activity">
    <reaction evidence="6 8">
        <text>beta-D-fructose 1-phosphate + ATP = beta-D-fructose 1,6-bisphosphate + ADP + H(+)</text>
        <dbReference type="Rhea" id="RHEA:14213"/>
        <dbReference type="ChEBI" id="CHEBI:15378"/>
        <dbReference type="ChEBI" id="CHEBI:30616"/>
        <dbReference type="ChEBI" id="CHEBI:32966"/>
        <dbReference type="ChEBI" id="CHEBI:138881"/>
        <dbReference type="ChEBI" id="CHEBI:456216"/>
        <dbReference type="EC" id="2.7.1.56"/>
    </reaction>
</comment>
<protein>
    <recommendedName>
        <fullName evidence="7">Phosphofructokinase</fullName>
    </recommendedName>
</protein>
<dbReference type="NCBIfam" id="TIGR03168">
    <property type="entry name" value="1-PFK"/>
    <property type="match status" value="1"/>
</dbReference>
<feature type="domain" description="Carbohydrate kinase PfkB" evidence="9">
    <location>
        <begin position="13"/>
        <end position="291"/>
    </location>
</feature>
<dbReference type="PIRSF" id="PIRSF000535">
    <property type="entry name" value="1PFK/6PFK/LacC"/>
    <property type="match status" value="1"/>
</dbReference>
<evidence type="ECO:0000259" key="9">
    <source>
        <dbReference type="Pfam" id="PF00294"/>
    </source>
</evidence>
<evidence type="ECO:0000256" key="4">
    <source>
        <dbReference type="ARBA" id="ARBA00022777"/>
    </source>
</evidence>
<evidence type="ECO:0000256" key="8">
    <source>
        <dbReference type="RuleBase" id="RU369061"/>
    </source>
</evidence>
<dbReference type="InterPro" id="IPR029056">
    <property type="entry name" value="Ribokinase-like"/>
</dbReference>
<keyword evidence="5 8" id="KW-0067">ATP-binding</keyword>
<dbReference type="CDD" id="cd01164">
    <property type="entry name" value="FruK_PfkB_like"/>
    <property type="match status" value="1"/>
</dbReference>
<dbReference type="NCBIfam" id="TIGR03828">
    <property type="entry name" value="pfkB"/>
    <property type="match status" value="1"/>
</dbReference>
<accession>A0ABU7G407</accession>
<dbReference type="EMBL" id="JAYDYW010000004">
    <property type="protein sequence ID" value="MEE1673210.1"/>
    <property type="molecule type" value="Genomic_DNA"/>
</dbReference>
<dbReference type="GO" id="GO:0008662">
    <property type="term" value="F:1-phosphofructokinase activity"/>
    <property type="evidence" value="ECO:0007669"/>
    <property type="project" value="UniProtKB-EC"/>
</dbReference>
<dbReference type="Pfam" id="PF00294">
    <property type="entry name" value="PfkB"/>
    <property type="match status" value="1"/>
</dbReference>
<dbReference type="Proteomes" id="UP001310248">
    <property type="component" value="Unassembled WGS sequence"/>
</dbReference>
<evidence type="ECO:0000256" key="7">
    <source>
        <dbReference type="PIRNR" id="PIRNR000535"/>
    </source>
</evidence>
<dbReference type="InterPro" id="IPR002173">
    <property type="entry name" value="Carboh/pur_kinase_PfkB_CS"/>
</dbReference>
<evidence type="ECO:0000256" key="2">
    <source>
        <dbReference type="ARBA" id="ARBA00022679"/>
    </source>
</evidence>
<reference evidence="10 11" key="2">
    <citation type="submission" date="2023-12" db="EMBL/GenBank/DDBJ databases">
        <authorList>
            <consortium name="Cladostephus spongiosus"/>
            <person name="Lorente B."/>
            <person name="Cabral C."/>
            <person name="Frias J."/>
            <person name="Faria J."/>
            <person name="Toubarro D."/>
        </authorList>
    </citation>
    <scope>NUCLEOTIDE SEQUENCE [LARGE SCALE GENOMIC DNA]</scope>
    <source>
        <strain evidence="10 11">ZMCS4</strain>
    </source>
</reference>
<keyword evidence="11" id="KW-1185">Reference proteome</keyword>
<evidence type="ECO:0000256" key="1">
    <source>
        <dbReference type="ARBA" id="ARBA00010688"/>
    </source>
</evidence>
<dbReference type="SUPFAM" id="SSF53613">
    <property type="entry name" value="Ribokinase-like"/>
    <property type="match status" value="1"/>
</dbReference>
<evidence type="ECO:0000313" key="10">
    <source>
        <dbReference type="EMBL" id="MEE1673210.1"/>
    </source>
</evidence>
<evidence type="ECO:0000256" key="6">
    <source>
        <dbReference type="ARBA" id="ARBA00047745"/>
    </source>
</evidence>
<keyword evidence="3 8" id="KW-0547">Nucleotide-binding</keyword>
<dbReference type="Gene3D" id="3.40.1190.20">
    <property type="match status" value="1"/>
</dbReference>
<comment type="caution">
    <text evidence="10">The sequence shown here is derived from an EMBL/GenBank/DDBJ whole genome shotgun (WGS) entry which is preliminary data.</text>
</comment>
<name>A0ABU7G407_9ALTE</name>
<dbReference type="InterPro" id="IPR011611">
    <property type="entry name" value="PfkB_dom"/>
</dbReference>
<organism evidence="10 11">
    <name type="scientific">Agarivorans aestuarii</name>
    <dbReference type="NCBI Taxonomy" id="1563703"/>
    <lineage>
        <taxon>Bacteria</taxon>
        <taxon>Pseudomonadati</taxon>
        <taxon>Pseudomonadota</taxon>
        <taxon>Gammaproteobacteria</taxon>
        <taxon>Alteromonadales</taxon>
        <taxon>Alteromonadaceae</taxon>
        <taxon>Agarivorans</taxon>
    </lineage>
</organism>
<keyword evidence="2 7" id="KW-0808">Transferase</keyword>
<dbReference type="InterPro" id="IPR017583">
    <property type="entry name" value="Tagatose/fructose_Pkinase"/>
</dbReference>
<comment type="function">
    <text evidence="8">Catalyzes the ATP-dependent phosphorylation of fructose-l-phosphate to fructose-l,6-bisphosphate.</text>
</comment>
<evidence type="ECO:0000256" key="3">
    <source>
        <dbReference type="ARBA" id="ARBA00022741"/>
    </source>
</evidence>
<evidence type="ECO:0000313" key="11">
    <source>
        <dbReference type="Proteomes" id="UP001310248"/>
    </source>
</evidence>
<evidence type="ECO:0000256" key="5">
    <source>
        <dbReference type="ARBA" id="ARBA00022840"/>
    </source>
</evidence>
<dbReference type="PROSITE" id="PS00584">
    <property type="entry name" value="PFKB_KINASES_2"/>
    <property type="match status" value="1"/>
</dbReference>
<dbReference type="PANTHER" id="PTHR46566:SF2">
    <property type="entry name" value="ATP-DEPENDENT 6-PHOSPHOFRUCTOKINASE ISOZYME 2"/>
    <property type="match status" value="1"/>
</dbReference>